<dbReference type="SMART" id="SM00530">
    <property type="entry name" value="HTH_XRE"/>
    <property type="match status" value="1"/>
</dbReference>
<protein>
    <submittedName>
        <fullName evidence="2">Transcriptional regulator with XRE-family HTH domain</fullName>
    </submittedName>
</protein>
<dbReference type="InterPro" id="IPR010982">
    <property type="entry name" value="Lambda_DNA-bd_dom_sf"/>
</dbReference>
<reference evidence="2 3" key="1">
    <citation type="submission" date="2020-08" db="EMBL/GenBank/DDBJ databases">
        <title>Sequencing the genomes of 1000 actinobacteria strains.</title>
        <authorList>
            <person name="Klenk H.-P."/>
        </authorList>
    </citation>
    <scope>NUCLEOTIDE SEQUENCE [LARGE SCALE GENOMIC DNA]</scope>
    <source>
        <strain evidence="2 3">DSM 45582</strain>
    </source>
</reference>
<name>A0A840NF91_9PSEU</name>
<dbReference type="PROSITE" id="PS50943">
    <property type="entry name" value="HTH_CROC1"/>
    <property type="match status" value="1"/>
</dbReference>
<dbReference type="GO" id="GO:0003677">
    <property type="term" value="F:DNA binding"/>
    <property type="evidence" value="ECO:0007669"/>
    <property type="project" value="InterPro"/>
</dbReference>
<dbReference type="Gene3D" id="1.10.260.40">
    <property type="entry name" value="lambda repressor-like DNA-binding domains"/>
    <property type="match status" value="1"/>
</dbReference>
<dbReference type="SUPFAM" id="SSF47413">
    <property type="entry name" value="lambda repressor-like DNA-binding domains"/>
    <property type="match status" value="1"/>
</dbReference>
<gene>
    <name evidence="2" type="ORF">BJ969_001843</name>
</gene>
<dbReference type="RefSeq" id="WP_343071310.1">
    <property type="nucleotide sequence ID" value="NZ_JACHIV010000001.1"/>
</dbReference>
<dbReference type="InterPro" id="IPR043917">
    <property type="entry name" value="DUF5753"/>
</dbReference>
<dbReference type="CDD" id="cd00093">
    <property type="entry name" value="HTH_XRE"/>
    <property type="match status" value="1"/>
</dbReference>
<evidence type="ECO:0000313" key="2">
    <source>
        <dbReference type="EMBL" id="MBB5068755.1"/>
    </source>
</evidence>
<accession>A0A840NF91</accession>
<sequence length="279" mass="30938">MAATPKARALGIAVRKIRNERQVTLRELGERIGRHSGEISRWENGERPFTPERVAQILGALDVNGTRFQEIVSLAYETKNPPWVATALPEREQQLSALIDFEQAATRITEVSPLLVPGLLQEAGYIRAIMGAGGVPSSEVSARVALRLGRREVLTRTDPVTMRAFLGEAVLHQIVGDAGTMAAQLRHLVDSARRPNVELRVVPFRSGWQPALEGAFTLLESEVSTPIVQLENRRSTLFLHEDDDIRAYRQAVDHLDDIALGAAETSRAMARRIQSLERM</sequence>
<keyword evidence="3" id="KW-1185">Reference proteome</keyword>
<evidence type="ECO:0000313" key="3">
    <source>
        <dbReference type="Proteomes" id="UP000580474"/>
    </source>
</evidence>
<dbReference type="EMBL" id="JACHIV010000001">
    <property type="protein sequence ID" value="MBB5068755.1"/>
    <property type="molecule type" value="Genomic_DNA"/>
</dbReference>
<feature type="domain" description="HTH cro/C1-type" evidence="1">
    <location>
        <begin position="14"/>
        <end position="68"/>
    </location>
</feature>
<evidence type="ECO:0000259" key="1">
    <source>
        <dbReference type="PROSITE" id="PS50943"/>
    </source>
</evidence>
<dbReference type="AlphaFoldDB" id="A0A840NF91"/>
<dbReference type="Pfam" id="PF19054">
    <property type="entry name" value="DUF5753"/>
    <property type="match status" value="1"/>
</dbReference>
<organism evidence="2 3">
    <name type="scientific">Saccharopolyspora gloriosae</name>
    <dbReference type="NCBI Taxonomy" id="455344"/>
    <lineage>
        <taxon>Bacteria</taxon>
        <taxon>Bacillati</taxon>
        <taxon>Actinomycetota</taxon>
        <taxon>Actinomycetes</taxon>
        <taxon>Pseudonocardiales</taxon>
        <taxon>Pseudonocardiaceae</taxon>
        <taxon>Saccharopolyspora</taxon>
    </lineage>
</organism>
<dbReference type="Proteomes" id="UP000580474">
    <property type="component" value="Unassembled WGS sequence"/>
</dbReference>
<dbReference type="InterPro" id="IPR001387">
    <property type="entry name" value="Cro/C1-type_HTH"/>
</dbReference>
<proteinExistence type="predicted"/>
<comment type="caution">
    <text evidence="2">The sequence shown here is derived from an EMBL/GenBank/DDBJ whole genome shotgun (WGS) entry which is preliminary data.</text>
</comment>
<dbReference type="Pfam" id="PF13560">
    <property type="entry name" value="HTH_31"/>
    <property type="match status" value="1"/>
</dbReference>